<sequence length="200" mass="22828">MLGKYEASLSTHSPNADAARAAHARGTSASRPNSSISASAKTRKSHEKHQWDRGTWMLMEALQTDIRISFARHFDKREFDVIIEFAFAAVRDAAHRKYYQDYGRTLTRSFVTKKRSKMVDKIIEIVCTWRKYQPSFAAATDIVSARGQAVALLTADREKKTIKKLFFFTARYLVIEESDDAAIAWFERITADFASFCNVK</sequence>
<evidence type="ECO:0000313" key="2">
    <source>
        <dbReference type="Proteomes" id="UP001148737"/>
    </source>
</evidence>
<proteinExistence type="predicted"/>
<accession>A0ACC1QL02</accession>
<keyword evidence="2" id="KW-1185">Reference proteome</keyword>
<organism evidence="1 2">
    <name type="scientific">Lecanicillium saksenae</name>
    <dbReference type="NCBI Taxonomy" id="468837"/>
    <lineage>
        <taxon>Eukaryota</taxon>
        <taxon>Fungi</taxon>
        <taxon>Dikarya</taxon>
        <taxon>Ascomycota</taxon>
        <taxon>Pezizomycotina</taxon>
        <taxon>Sordariomycetes</taxon>
        <taxon>Hypocreomycetidae</taxon>
        <taxon>Hypocreales</taxon>
        <taxon>Cordycipitaceae</taxon>
        <taxon>Lecanicillium</taxon>
    </lineage>
</organism>
<evidence type="ECO:0000313" key="1">
    <source>
        <dbReference type="EMBL" id="KAJ3480213.1"/>
    </source>
</evidence>
<name>A0ACC1QL02_9HYPO</name>
<comment type="caution">
    <text evidence="1">The sequence shown here is derived from an EMBL/GenBank/DDBJ whole genome shotgun (WGS) entry which is preliminary data.</text>
</comment>
<gene>
    <name evidence="1" type="ORF">NLG97_g8123</name>
</gene>
<dbReference type="Proteomes" id="UP001148737">
    <property type="component" value="Unassembled WGS sequence"/>
</dbReference>
<reference evidence="1" key="1">
    <citation type="submission" date="2022-07" db="EMBL/GenBank/DDBJ databases">
        <title>Genome Sequence of Lecanicillium saksenae.</title>
        <authorList>
            <person name="Buettner E."/>
        </authorList>
    </citation>
    <scope>NUCLEOTIDE SEQUENCE</scope>
    <source>
        <strain evidence="1">VT-O1</strain>
    </source>
</reference>
<dbReference type="EMBL" id="JANAKD010001365">
    <property type="protein sequence ID" value="KAJ3480213.1"/>
    <property type="molecule type" value="Genomic_DNA"/>
</dbReference>
<protein>
    <submittedName>
        <fullName evidence="1">Uncharacterized protein</fullName>
    </submittedName>
</protein>